<proteinExistence type="predicted"/>
<name>A0A7T8QX77_CALRO</name>
<keyword evidence="1" id="KW-0732">Signal</keyword>
<evidence type="ECO:0000313" key="3">
    <source>
        <dbReference type="Proteomes" id="UP000595437"/>
    </source>
</evidence>
<dbReference type="OrthoDB" id="6348316at2759"/>
<reference evidence="3" key="1">
    <citation type="submission" date="2021-01" db="EMBL/GenBank/DDBJ databases">
        <title>Caligus Genome Assembly.</title>
        <authorList>
            <person name="Gallardo-Escarate C."/>
        </authorList>
    </citation>
    <scope>NUCLEOTIDE SEQUENCE [LARGE SCALE GENOMIC DNA]</scope>
</reference>
<evidence type="ECO:0000313" key="2">
    <source>
        <dbReference type="EMBL" id="QQP58341.1"/>
    </source>
</evidence>
<sequence length="105" mass="11438">MNALIILTILALSAIPASAYPSYLCRAEAKDVDISTCQYGWVYDLCDVKTCAKGPREHVVEDTIAMVSVEKVSCARTAIDAKAAHCIPTTFGKKEEHPIIQLIID</sequence>
<feature type="signal peptide" evidence="1">
    <location>
        <begin position="1"/>
        <end position="19"/>
    </location>
</feature>
<accession>A0A7T8QX77</accession>
<gene>
    <name evidence="2" type="ORF">FKW44_003621</name>
</gene>
<dbReference type="EMBL" id="CP045891">
    <property type="protein sequence ID" value="QQP58341.1"/>
    <property type="molecule type" value="Genomic_DNA"/>
</dbReference>
<feature type="chain" id="PRO_5031528140" evidence="1">
    <location>
        <begin position="20"/>
        <end position="105"/>
    </location>
</feature>
<dbReference type="Proteomes" id="UP000595437">
    <property type="component" value="Chromosome 2"/>
</dbReference>
<dbReference type="Pfam" id="PF07327">
    <property type="entry name" value="Neuroparsin"/>
    <property type="match status" value="1"/>
</dbReference>
<evidence type="ECO:0000256" key="1">
    <source>
        <dbReference type="SAM" id="SignalP"/>
    </source>
</evidence>
<protein>
    <submittedName>
        <fullName evidence="2">Neuroparsin-A</fullName>
    </submittedName>
</protein>
<organism evidence="2 3">
    <name type="scientific">Caligus rogercresseyi</name>
    <name type="common">Sea louse</name>
    <dbReference type="NCBI Taxonomy" id="217165"/>
    <lineage>
        <taxon>Eukaryota</taxon>
        <taxon>Metazoa</taxon>
        <taxon>Ecdysozoa</taxon>
        <taxon>Arthropoda</taxon>
        <taxon>Crustacea</taxon>
        <taxon>Multicrustacea</taxon>
        <taxon>Hexanauplia</taxon>
        <taxon>Copepoda</taxon>
        <taxon>Siphonostomatoida</taxon>
        <taxon>Caligidae</taxon>
        <taxon>Caligus</taxon>
    </lineage>
</organism>
<dbReference type="AlphaFoldDB" id="A0A7T8QX77"/>
<dbReference type="InterPro" id="IPR010850">
    <property type="entry name" value="Neuroparsin"/>
</dbReference>
<keyword evidence="3" id="KW-1185">Reference proteome</keyword>